<dbReference type="InterPro" id="IPR035948">
    <property type="entry name" value="YwqG-like_sf"/>
</dbReference>
<evidence type="ECO:0008006" key="3">
    <source>
        <dbReference type="Google" id="ProtNLM"/>
    </source>
</evidence>
<evidence type="ECO:0000313" key="1">
    <source>
        <dbReference type="EMBL" id="GAA4228897.1"/>
    </source>
</evidence>
<gene>
    <name evidence="1" type="ORF">GCM10022254_20110</name>
</gene>
<dbReference type="PANTHER" id="PTHR36436">
    <property type="entry name" value="SLL5081 PROTEIN"/>
    <property type="match status" value="1"/>
</dbReference>
<dbReference type="EMBL" id="BAABAS010000005">
    <property type="protein sequence ID" value="GAA4228897.1"/>
    <property type="molecule type" value="Genomic_DNA"/>
</dbReference>
<keyword evidence="2" id="KW-1185">Reference proteome</keyword>
<evidence type="ECO:0000313" key="2">
    <source>
        <dbReference type="Proteomes" id="UP001501710"/>
    </source>
</evidence>
<name>A0ABP8BXG7_9ACTN</name>
<dbReference type="Proteomes" id="UP001501710">
    <property type="component" value="Unassembled WGS sequence"/>
</dbReference>
<dbReference type="InterPro" id="IPR015315">
    <property type="entry name" value="DUF1963"/>
</dbReference>
<reference evidence="2" key="1">
    <citation type="journal article" date="2019" name="Int. J. Syst. Evol. Microbiol.">
        <title>The Global Catalogue of Microorganisms (GCM) 10K type strain sequencing project: providing services to taxonomists for standard genome sequencing and annotation.</title>
        <authorList>
            <consortium name="The Broad Institute Genomics Platform"/>
            <consortium name="The Broad Institute Genome Sequencing Center for Infectious Disease"/>
            <person name="Wu L."/>
            <person name="Ma J."/>
        </authorList>
    </citation>
    <scope>NUCLEOTIDE SEQUENCE [LARGE SCALE GENOMIC DNA]</scope>
    <source>
        <strain evidence="2">JCM 17440</strain>
    </source>
</reference>
<dbReference type="SUPFAM" id="SSF103032">
    <property type="entry name" value="Hypothetical protein YwqG"/>
    <property type="match status" value="1"/>
</dbReference>
<protein>
    <recommendedName>
        <fullName evidence="3">DUF1963 domain-containing protein</fullName>
    </recommendedName>
</protein>
<dbReference type="PANTHER" id="PTHR36436:SF6">
    <property type="entry name" value="SLL5081 PROTEIN"/>
    <property type="match status" value="1"/>
</dbReference>
<organism evidence="1 2">
    <name type="scientific">Actinomadura meridiana</name>
    <dbReference type="NCBI Taxonomy" id="559626"/>
    <lineage>
        <taxon>Bacteria</taxon>
        <taxon>Bacillati</taxon>
        <taxon>Actinomycetota</taxon>
        <taxon>Actinomycetes</taxon>
        <taxon>Streptosporangiales</taxon>
        <taxon>Thermomonosporaceae</taxon>
        <taxon>Actinomadura</taxon>
    </lineage>
</organism>
<sequence>MLHAAWGLRNPTYMDDFKAQFVRLRCLLAAFLPPEFAAALMPLTRPALRLGTSGEVPVHLGGVPLLPPDEPWPCWKGRLLGFLGAIDFAALSRFKDIAGLPPSGKAAFYYACETPRPWGDEATQRDGWRVLTGDLREATPPPGASNSPQTLLHAAPFLSLPSPQEAPIRRLEATCSGFLAIYEQLHAVWAQHIWPDDMPVHQLGGWPALVQRPIGPDCLYASTGRPLETLNPPPLTPEEEQAVQEWQLLLQLDSDDRLGWYWGDPGRIYFSARPTDPPENSWLTLQAA</sequence>
<dbReference type="Gene3D" id="2.30.320.10">
    <property type="entry name" value="YwqG-like"/>
    <property type="match status" value="1"/>
</dbReference>
<accession>A0ABP8BXG7</accession>
<proteinExistence type="predicted"/>
<dbReference type="Pfam" id="PF09234">
    <property type="entry name" value="DUF1963"/>
    <property type="match status" value="1"/>
</dbReference>
<comment type="caution">
    <text evidence="1">The sequence shown here is derived from an EMBL/GenBank/DDBJ whole genome shotgun (WGS) entry which is preliminary data.</text>
</comment>